<dbReference type="Proteomes" id="UP000014074">
    <property type="component" value="Unassembled WGS sequence"/>
</dbReference>
<protein>
    <submittedName>
        <fullName evidence="2">Uncharacterized protein</fullName>
    </submittedName>
</protein>
<evidence type="ECO:0000313" key="3">
    <source>
        <dbReference type="Proteomes" id="UP000014074"/>
    </source>
</evidence>
<evidence type="ECO:0000256" key="1">
    <source>
        <dbReference type="SAM" id="MobiDB-lite"/>
    </source>
</evidence>
<dbReference type="EMBL" id="KB933184">
    <property type="protein sequence ID" value="EON98896.1"/>
    <property type="molecule type" value="Genomic_DNA"/>
</dbReference>
<dbReference type="AlphaFoldDB" id="R8BHW0"/>
<dbReference type="GeneID" id="19326151"/>
<feature type="compositionally biased region" description="Low complexity" evidence="1">
    <location>
        <begin position="293"/>
        <end position="306"/>
    </location>
</feature>
<gene>
    <name evidence="2" type="ORF">UCRPA7_5583</name>
</gene>
<evidence type="ECO:0000313" key="2">
    <source>
        <dbReference type="EMBL" id="EON98896.1"/>
    </source>
</evidence>
<dbReference type="HOGENOM" id="CLU_792699_0_0_1"/>
<sequence>MTSEQKEEDEDYYKQRRRLETQKYGWQEFDPASVCHLFVQEGERTNKAPFPLLWQATALLLADDKDPRRRGCSSTSSRPENAVVVVADQTMPGGLVPSDHLLRSELLCALPLVCRRCFEEQLLRQDAGAGAGATPTVTAPEKDRSSSSSFAVCACYFPALLVPSSHTDHHLLQVTIVSCTGTRVRLVEAKLDHTGSYNDPASEHVQEGCGRLAPALSISIARDIPVGSMTGTSEAARDQWLEVIGWMLFGGVADPALLLESYGDDDDDDAEDDRLGVYGSLSVGKTRELKTDSGSSSNAGLLSSNGQKKPAALEKNPRDPRLVVPSESYSERLVSGSGTELLGESDGSYE</sequence>
<proteinExistence type="predicted"/>
<dbReference type="KEGG" id="tmn:UCRPA7_5583"/>
<organism evidence="2 3">
    <name type="scientific">Phaeoacremonium minimum (strain UCR-PA7)</name>
    <name type="common">Esca disease fungus</name>
    <name type="synonym">Togninia minima</name>
    <dbReference type="NCBI Taxonomy" id="1286976"/>
    <lineage>
        <taxon>Eukaryota</taxon>
        <taxon>Fungi</taxon>
        <taxon>Dikarya</taxon>
        <taxon>Ascomycota</taxon>
        <taxon>Pezizomycotina</taxon>
        <taxon>Sordariomycetes</taxon>
        <taxon>Sordariomycetidae</taxon>
        <taxon>Togniniales</taxon>
        <taxon>Togniniaceae</taxon>
        <taxon>Phaeoacremonium</taxon>
    </lineage>
</organism>
<feature type="compositionally biased region" description="Basic and acidic residues" evidence="1">
    <location>
        <begin position="311"/>
        <end position="321"/>
    </location>
</feature>
<name>R8BHW0_PHAM7</name>
<dbReference type="RefSeq" id="XP_007916320.1">
    <property type="nucleotide sequence ID" value="XM_007918129.1"/>
</dbReference>
<accession>R8BHW0</accession>
<feature type="region of interest" description="Disordered" evidence="1">
    <location>
        <begin position="288"/>
        <end position="350"/>
    </location>
</feature>
<reference evidence="3" key="1">
    <citation type="journal article" date="2013" name="Genome Announc.">
        <title>Draft genome sequence of the ascomycete Phaeoacremonium aleophilum strain UCR-PA7, a causal agent of the esca disease complex in grapevines.</title>
        <authorList>
            <person name="Blanco-Ulate B."/>
            <person name="Rolshausen P."/>
            <person name="Cantu D."/>
        </authorList>
    </citation>
    <scope>NUCLEOTIDE SEQUENCE [LARGE SCALE GENOMIC DNA]</scope>
    <source>
        <strain evidence="3">UCR-PA7</strain>
    </source>
</reference>
<keyword evidence="3" id="KW-1185">Reference proteome</keyword>